<dbReference type="PANTHER" id="PTHR12646:SF0">
    <property type="entry name" value="DOL-P-MAN:MAN(5)GLCNAC(2)-PP-DOL ALPHA-1,3-MANNOSYLTRANSFERASE"/>
    <property type="match status" value="1"/>
</dbReference>
<feature type="transmembrane region" description="Helical" evidence="14">
    <location>
        <begin position="273"/>
        <end position="292"/>
    </location>
</feature>
<evidence type="ECO:0000256" key="6">
    <source>
        <dbReference type="ARBA" id="ARBA00022679"/>
    </source>
</evidence>
<comment type="similarity">
    <text evidence="13">Belongs to the glycosyltransferase ALG3 family.</text>
</comment>
<feature type="transmembrane region" description="Helical" evidence="14">
    <location>
        <begin position="401"/>
        <end position="421"/>
    </location>
</feature>
<dbReference type="InterPro" id="IPR007873">
    <property type="entry name" value="Glycosyltransferase_ALG3"/>
</dbReference>
<accession>A0A2T2ZUY1</accession>
<evidence type="ECO:0000256" key="2">
    <source>
        <dbReference type="ARBA" id="ARBA00004922"/>
    </source>
</evidence>
<evidence type="ECO:0000256" key="3">
    <source>
        <dbReference type="ARBA" id="ARBA00011964"/>
    </source>
</evidence>
<sequence length="452" mass="50311">MAGRPDSLPVRLLKLARHVATGRHVLSRLVAPLLLLVDAALCIVVIQKVPYTEIDWTAYMEQVQLYEDGERDYTKIEGGTGPLVYPAAHVWIYRVLYAWTDRGTDILLAQKLFAGLYLVSLGLVMACYLKAKAPPYVLPLLVLSKRLHSIFVLRCFNDCFAVFFLWAAILLFQHGCALPASLVYSWGVGIKMSLLLVLPAVGILIFFTQGLVGTVATLGGMGALQGLIAVPFLQYPWSYLSRAFEFSRQFFFKWTVNWRFIGERVFLSRHFSYTLLALHASVLLTFLLTRWLPPTGKTLPEIVQATLGFGGSRHGRRPAHQNKTNWGPLCTRFTPTYILTTILTANLIGLLFARSLHYQFYAYLAWSTPYLLWRSGLHPVGQYGLWAAQEWAWNVFPSTPVSSAVAVLVMAVTVALVWVGTADDGREAVHKYAGPSSPASDAVSSSFSADTK</sequence>
<feature type="compositionally biased region" description="Low complexity" evidence="15">
    <location>
        <begin position="433"/>
        <end position="452"/>
    </location>
</feature>
<evidence type="ECO:0000313" key="16">
    <source>
        <dbReference type="EMBL" id="PSR77383.1"/>
    </source>
</evidence>
<evidence type="ECO:0000256" key="7">
    <source>
        <dbReference type="ARBA" id="ARBA00022692"/>
    </source>
</evidence>
<dbReference type="EC" id="2.4.1.258" evidence="3 14"/>
<comment type="pathway">
    <text evidence="2 14">Protein modification; protein glycosylation.</text>
</comment>
<evidence type="ECO:0000256" key="10">
    <source>
        <dbReference type="ARBA" id="ARBA00023136"/>
    </source>
</evidence>
<dbReference type="OrthoDB" id="409956at2759"/>
<keyword evidence="8 14" id="KW-0256">Endoplasmic reticulum</keyword>
<comment type="catalytic activity">
    <reaction evidence="12 14">
        <text>an alpha-D-Man-(1-&gt;2)-alpha-D-Man-(1-&gt;2)-alpha-D-Man-(1-&gt;3)-[alpha-D-Man-(1-&gt;6)]-beta-D-Man-(1-&gt;4)-beta-D-GlcNAc-(1-&gt;4)-alpha-D-GlcNAc-diphospho-di-trans,poly-cis-dolichol + a di-trans,poly-cis-dolichyl beta-D-mannosyl phosphate = an alpha-D-Man-(1-&gt;2)-alpha-D-Man-(1-&gt;2)-alpha-D-Man-(1-&gt;3)-[alpha-D-Man-(1-&gt;3)-alpha-D-Man-(1-&gt;6)]-beta-D-Man-(1-&gt;4)-beta-D-GlcNAc-(1-&gt;4)-alpha-D-GlcNAc-diphospho-di-trans,poly-cis-dolichol + a di-trans,poly-cis-dolichyl phosphate + H(+)</text>
        <dbReference type="Rhea" id="RHEA:29527"/>
        <dbReference type="Rhea" id="RHEA-COMP:19498"/>
        <dbReference type="Rhea" id="RHEA-COMP:19501"/>
        <dbReference type="Rhea" id="RHEA-COMP:19516"/>
        <dbReference type="Rhea" id="RHEA-COMP:19517"/>
        <dbReference type="ChEBI" id="CHEBI:15378"/>
        <dbReference type="ChEBI" id="CHEBI:57683"/>
        <dbReference type="ChEBI" id="CHEBI:58211"/>
        <dbReference type="ChEBI" id="CHEBI:132515"/>
        <dbReference type="ChEBI" id="CHEBI:132516"/>
        <dbReference type="EC" id="2.4.1.258"/>
    </reaction>
    <physiologicalReaction direction="left-to-right" evidence="12 14">
        <dbReference type="Rhea" id="RHEA:29528"/>
    </physiologicalReaction>
</comment>
<keyword evidence="6 14" id="KW-0808">Transferase</keyword>
<feature type="region of interest" description="Disordered" evidence="15">
    <location>
        <begin position="432"/>
        <end position="452"/>
    </location>
</feature>
<dbReference type="UniPathway" id="UPA00378"/>
<dbReference type="GO" id="GO:0005789">
    <property type="term" value="C:endoplasmic reticulum membrane"/>
    <property type="evidence" value="ECO:0007669"/>
    <property type="project" value="UniProtKB-SubCell"/>
</dbReference>
<evidence type="ECO:0000256" key="14">
    <source>
        <dbReference type="RuleBase" id="RU364047"/>
    </source>
</evidence>
<keyword evidence="9 14" id="KW-1133">Transmembrane helix</keyword>
<feature type="transmembrane region" description="Helical" evidence="14">
    <location>
        <begin position="151"/>
        <end position="172"/>
    </location>
</feature>
<evidence type="ECO:0000256" key="11">
    <source>
        <dbReference type="ARBA" id="ARBA00044743"/>
    </source>
</evidence>
<evidence type="ECO:0000256" key="4">
    <source>
        <dbReference type="ARBA" id="ARBA00015561"/>
    </source>
</evidence>
<keyword evidence="7 14" id="KW-0812">Transmembrane</keyword>
<proteinExistence type="inferred from homology"/>
<dbReference type="InParanoid" id="A0A2T2ZUY1"/>
<evidence type="ECO:0000256" key="1">
    <source>
        <dbReference type="ARBA" id="ARBA00004477"/>
    </source>
</evidence>
<dbReference type="STRING" id="2025994.A0A2T2ZUY1"/>
<keyword evidence="5 14" id="KW-0328">Glycosyltransferase</keyword>
<feature type="transmembrane region" description="Helical" evidence="14">
    <location>
        <begin position="336"/>
        <end position="353"/>
    </location>
</feature>
<feature type="transmembrane region" description="Helical" evidence="14">
    <location>
        <begin position="112"/>
        <end position="131"/>
    </location>
</feature>
<feature type="transmembrane region" description="Helical" evidence="14">
    <location>
        <begin position="213"/>
        <end position="233"/>
    </location>
</feature>
<reference evidence="16 17" key="1">
    <citation type="journal article" date="2018" name="Mycol. Prog.">
        <title>Coniella lustricola, a new species from submerged detritus.</title>
        <authorList>
            <person name="Raudabaugh D.B."/>
            <person name="Iturriaga T."/>
            <person name="Carver A."/>
            <person name="Mondo S."/>
            <person name="Pangilinan J."/>
            <person name="Lipzen A."/>
            <person name="He G."/>
            <person name="Amirebrahimi M."/>
            <person name="Grigoriev I.V."/>
            <person name="Miller A.N."/>
        </authorList>
    </citation>
    <scope>NUCLEOTIDE SEQUENCE [LARGE SCALE GENOMIC DNA]</scope>
    <source>
        <strain evidence="16 17">B22-T-1</strain>
    </source>
</reference>
<protein>
    <recommendedName>
        <fullName evidence="4 14">Dol-P-Man:Man(5)GlcNAc(2)-PP-Dol alpha-1,3-mannosyltransferase</fullName>
        <ecNumber evidence="3 14">2.4.1.258</ecNumber>
    </recommendedName>
    <alternativeName>
        <fullName evidence="14">Dol-P-Man-dependent alpha(1-3)-mannosyltransferase</fullName>
    </alternativeName>
</protein>
<dbReference type="EMBL" id="KZ678656">
    <property type="protein sequence ID" value="PSR77383.1"/>
    <property type="molecule type" value="Genomic_DNA"/>
</dbReference>
<organism evidence="16 17">
    <name type="scientific">Coniella lustricola</name>
    <dbReference type="NCBI Taxonomy" id="2025994"/>
    <lineage>
        <taxon>Eukaryota</taxon>
        <taxon>Fungi</taxon>
        <taxon>Dikarya</taxon>
        <taxon>Ascomycota</taxon>
        <taxon>Pezizomycotina</taxon>
        <taxon>Sordariomycetes</taxon>
        <taxon>Sordariomycetidae</taxon>
        <taxon>Diaporthales</taxon>
        <taxon>Schizoparmaceae</taxon>
        <taxon>Coniella</taxon>
    </lineage>
</organism>
<dbReference type="Proteomes" id="UP000241462">
    <property type="component" value="Unassembled WGS sequence"/>
</dbReference>
<comment type="function">
    <text evidence="11 14">Dol-P-Man:Man(5)GlcNAc(2)-PP-Dol alpha-1,3-mannosyltransferase that operates in the biosynthetic pathway of dolichol-linked oligosaccharides, the glycan precursors employed in protein asparagine (N)-glycosylation. The assembly of dolichol-linked oligosaccharides begins on the cytosolic side of the endoplasmic reticulum membrane and finishes in its lumen. The sequential addition of sugars to dolichol pyrophosphate produces dolichol-linked oligosaccharides containing fourteen sugars, including two GlcNAcs, nine mannoses and three glucoses. Once assembled, the oligosaccharide is transferred from the lipid to nascent proteins by oligosaccharyltransferases. In the lumen of the endoplasmic reticulum, adds the first dolichyl beta-D-mannosyl phosphate derived mannose in an alpha-1,3 linkage to Man(5)GlcNAc(2)-PP-dolichol to produce Man(6)GlcNAc(2)-PP-dolichol.</text>
</comment>
<keyword evidence="17" id="KW-1185">Reference proteome</keyword>
<evidence type="ECO:0000313" key="17">
    <source>
        <dbReference type="Proteomes" id="UP000241462"/>
    </source>
</evidence>
<dbReference type="Pfam" id="PF05208">
    <property type="entry name" value="ALG3"/>
    <property type="match status" value="1"/>
</dbReference>
<keyword evidence="10 14" id="KW-0472">Membrane</keyword>
<feature type="transmembrane region" description="Helical" evidence="14">
    <location>
        <begin position="184"/>
        <end position="207"/>
    </location>
</feature>
<evidence type="ECO:0000256" key="13">
    <source>
        <dbReference type="ARBA" id="ARBA00093457"/>
    </source>
</evidence>
<comment type="subcellular location">
    <subcellularLocation>
        <location evidence="1 14">Endoplasmic reticulum membrane</location>
        <topology evidence="1 14">Multi-pass membrane protein</topology>
    </subcellularLocation>
</comment>
<evidence type="ECO:0000256" key="9">
    <source>
        <dbReference type="ARBA" id="ARBA00022989"/>
    </source>
</evidence>
<evidence type="ECO:0000256" key="12">
    <source>
        <dbReference type="ARBA" id="ARBA00049506"/>
    </source>
</evidence>
<evidence type="ECO:0000256" key="8">
    <source>
        <dbReference type="ARBA" id="ARBA00022824"/>
    </source>
</evidence>
<dbReference type="AlphaFoldDB" id="A0A2T2ZUY1"/>
<dbReference type="GO" id="GO:0052925">
    <property type="term" value="F:dol-P-Man:Man(5)GlcNAc(2)-PP-Dol alpha-1,3-mannosyltransferase activity"/>
    <property type="evidence" value="ECO:0007669"/>
    <property type="project" value="UniProtKB-EC"/>
</dbReference>
<evidence type="ECO:0000256" key="15">
    <source>
        <dbReference type="SAM" id="MobiDB-lite"/>
    </source>
</evidence>
<feature type="transmembrane region" description="Helical" evidence="14">
    <location>
        <begin position="25"/>
        <end position="46"/>
    </location>
</feature>
<evidence type="ECO:0000256" key="5">
    <source>
        <dbReference type="ARBA" id="ARBA00022676"/>
    </source>
</evidence>
<dbReference type="PANTHER" id="PTHR12646">
    <property type="entry name" value="NOT56 - RELATED"/>
    <property type="match status" value="1"/>
</dbReference>
<name>A0A2T2ZUY1_9PEZI</name>
<dbReference type="FunCoup" id="A0A2T2ZUY1">
    <property type="interactions" value="636"/>
</dbReference>
<gene>
    <name evidence="16" type="ORF">BD289DRAFT_445398</name>
</gene>